<proteinExistence type="predicted"/>
<keyword evidence="1" id="KW-0732">Signal</keyword>
<name>A0A327QMG3_9BACT</name>
<gene>
    <name evidence="2" type="ORF">LX64_02383</name>
</gene>
<dbReference type="SUPFAM" id="SSF56935">
    <property type="entry name" value="Porins"/>
    <property type="match status" value="1"/>
</dbReference>
<evidence type="ECO:0000256" key="1">
    <source>
        <dbReference type="SAM" id="SignalP"/>
    </source>
</evidence>
<dbReference type="RefSeq" id="WP_111597837.1">
    <property type="nucleotide sequence ID" value="NZ_QLLL01000004.1"/>
</dbReference>
<reference evidence="2 3" key="1">
    <citation type="submission" date="2018-06" db="EMBL/GenBank/DDBJ databases">
        <title>Genomic Encyclopedia of Archaeal and Bacterial Type Strains, Phase II (KMG-II): from individual species to whole genera.</title>
        <authorList>
            <person name="Goeker M."/>
        </authorList>
    </citation>
    <scope>NUCLEOTIDE SEQUENCE [LARGE SCALE GENOMIC DNA]</scope>
    <source>
        <strain evidence="2 3">DSM 23857</strain>
    </source>
</reference>
<dbReference type="AlphaFoldDB" id="A0A327QMG3"/>
<dbReference type="Proteomes" id="UP000249547">
    <property type="component" value="Unassembled WGS sequence"/>
</dbReference>
<comment type="caution">
    <text evidence="2">The sequence shown here is derived from an EMBL/GenBank/DDBJ whole genome shotgun (WGS) entry which is preliminary data.</text>
</comment>
<sequence length="528" mass="58337">MYNFTKQVLITFISLTFVSSLHAQEASDGIKFAQRQATGTARSQAIGGAMGSLGGDISAAGVNPAGLGFFKTSEFSITPGFNFFTNKTAYPYTSDNLNQKGTYSNDRSLLTIPAAGLVLPLGEAAGTNWRSFTLGINFTPTTNFANKTYLEGDNYRYSMTDKWVQDLRNQTATVNHVLGDYTHELYSDGAKLGVATYLLDIMTLNGNSDWYSSANAANGLLQIDRVTEKGFSYELSAAVAANYGDKWMFGLTVANENLTYKKERAYSEDDISGVNDNEFAFWEYQVKQKTKGDGYNVKLGVIYTPTSSIRIGAAFHTPTWYQMVTTNDNVMITNTENFEVDGSSERSSATRNFYGNNPSELIYKYRTPYKALASVSYIFGTRKFEPKAVGFITADVEYIDYTTTHYRITEQKYNQNVLNAEIKQNYKSAFNTRIGGELKIDWLALRGGFAYNGSPYNFGDADGSTKKISGGVGFRKHGVFLDLTYVHTMSSIPYYSFNIAQPKGTLANYGGVSDIRMGTVAATFGVKF</sequence>
<keyword evidence="3" id="KW-1185">Reference proteome</keyword>
<protein>
    <submittedName>
        <fullName evidence="2">Long-subunit fatty acid transport protein</fullName>
    </submittedName>
</protein>
<dbReference type="OrthoDB" id="9765571at2"/>
<feature type="chain" id="PRO_5016360617" evidence="1">
    <location>
        <begin position="24"/>
        <end position="528"/>
    </location>
</feature>
<organism evidence="2 3">
    <name type="scientific">Chitinophaga skermanii</name>
    <dbReference type="NCBI Taxonomy" id="331697"/>
    <lineage>
        <taxon>Bacteria</taxon>
        <taxon>Pseudomonadati</taxon>
        <taxon>Bacteroidota</taxon>
        <taxon>Chitinophagia</taxon>
        <taxon>Chitinophagales</taxon>
        <taxon>Chitinophagaceae</taxon>
        <taxon>Chitinophaga</taxon>
    </lineage>
</organism>
<evidence type="ECO:0000313" key="2">
    <source>
        <dbReference type="EMBL" id="RAJ05228.1"/>
    </source>
</evidence>
<accession>A0A327QMG3</accession>
<feature type="signal peptide" evidence="1">
    <location>
        <begin position="1"/>
        <end position="23"/>
    </location>
</feature>
<evidence type="ECO:0000313" key="3">
    <source>
        <dbReference type="Proteomes" id="UP000249547"/>
    </source>
</evidence>
<dbReference type="Gene3D" id="2.40.160.60">
    <property type="entry name" value="Outer membrane protein transport protein (OMPP1/FadL/TodX)"/>
    <property type="match status" value="1"/>
</dbReference>
<dbReference type="EMBL" id="QLLL01000004">
    <property type="protein sequence ID" value="RAJ05228.1"/>
    <property type="molecule type" value="Genomic_DNA"/>
</dbReference>